<evidence type="ECO:0000313" key="2">
    <source>
        <dbReference type="Proteomes" id="UP000824890"/>
    </source>
</evidence>
<reference evidence="1 2" key="1">
    <citation type="submission" date="2021-05" db="EMBL/GenBank/DDBJ databases">
        <title>Genome Assembly of Synthetic Allotetraploid Brassica napus Reveals Homoeologous Exchanges between Subgenomes.</title>
        <authorList>
            <person name="Davis J.T."/>
        </authorList>
    </citation>
    <scope>NUCLEOTIDE SEQUENCE [LARGE SCALE GENOMIC DNA]</scope>
    <source>
        <strain evidence="2">cv. Da-Ae</strain>
        <tissue evidence="1">Seedling</tissue>
    </source>
</reference>
<comment type="caution">
    <text evidence="1">The sequence shown here is derived from an EMBL/GenBank/DDBJ whole genome shotgun (WGS) entry which is preliminary data.</text>
</comment>
<organism evidence="1 2">
    <name type="scientific">Brassica napus</name>
    <name type="common">Rape</name>
    <dbReference type="NCBI Taxonomy" id="3708"/>
    <lineage>
        <taxon>Eukaryota</taxon>
        <taxon>Viridiplantae</taxon>
        <taxon>Streptophyta</taxon>
        <taxon>Embryophyta</taxon>
        <taxon>Tracheophyta</taxon>
        <taxon>Spermatophyta</taxon>
        <taxon>Magnoliopsida</taxon>
        <taxon>eudicotyledons</taxon>
        <taxon>Gunneridae</taxon>
        <taxon>Pentapetalae</taxon>
        <taxon>rosids</taxon>
        <taxon>malvids</taxon>
        <taxon>Brassicales</taxon>
        <taxon>Brassicaceae</taxon>
        <taxon>Brassiceae</taxon>
        <taxon>Brassica</taxon>
    </lineage>
</organism>
<keyword evidence="2" id="KW-1185">Reference proteome</keyword>
<dbReference type="EMBL" id="JAGKQM010000011">
    <property type="protein sequence ID" value="KAH0904625.1"/>
    <property type="molecule type" value="Genomic_DNA"/>
</dbReference>
<dbReference type="Proteomes" id="UP000824890">
    <property type="component" value="Unassembled WGS sequence"/>
</dbReference>
<accession>A0ABQ8BIG7</accession>
<evidence type="ECO:0000313" key="1">
    <source>
        <dbReference type="EMBL" id="KAH0904625.1"/>
    </source>
</evidence>
<feature type="non-terminal residue" evidence="1">
    <location>
        <position position="1"/>
    </location>
</feature>
<name>A0ABQ8BIG7_BRANA</name>
<sequence>QPIDPLNSVTTLTTLIDSQSIPFDTPIMNSTPSNIINNETTISNHCAFESPSRFTVLGDGVKLRLSLQVRENQNLLSSTRTWNSRQYEEKENVAVTAVAPIISYCLYYY</sequence>
<protein>
    <submittedName>
        <fullName evidence="1">Uncharacterized protein</fullName>
    </submittedName>
</protein>
<gene>
    <name evidence="1" type="ORF">HID58_044128</name>
</gene>
<proteinExistence type="predicted"/>